<evidence type="ECO:0000313" key="11">
    <source>
        <dbReference type="EMBL" id="KAF1373063.1"/>
    </source>
</evidence>
<dbReference type="AlphaFoldDB" id="A0A6A5EAP0"/>
<evidence type="ECO:0000256" key="6">
    <source>
        <dbReference type="ARBA" id="ARBA00023159"/>
    </source>
</evidence>
<dbReference type="InterPro" id="IPR023260">
    <property type="entry name" value="Cys/Ser-rich_nuc_prot"/>
</dbReference>
<keyword evidence="4" id="KW-0805">Transcription regulation</keyword>
<keyword evidence="6" id="KW-0010">Activator</keyword>
<dbReference type="GO" id="GO:0000981">
    <property type="term" value="F:DNA-binding transcription factor activity, RNA polymerase II-specific"/>
    <property type="evidence" value="ECO:0007669"/>
    <property type="project" value="TreeGrafter"/>
</dbReference>
<keyword evidence="5" id="KW-0238">DNA-binding</keyword>
<organism evidence="11 12">
    <name type="scientific">Perca fluviatilis</name>
    <name type="common">European perch</name>
    <dbReference type="NCBI Taxonomy" id="8168"/>
    <lineage>
        <taxon>Eukaryota</taxon>
        <taxon>Metazoa</taxon>
        <taxon>Chordata</taxon>
        <taxon>Craniata</taxon>
        <taxon>Vertebrata</taxon>
        <taxon>Euteleostomi</taxon>
        <taxon>Actinopterygii</taxon>
        <taxon>Neopterygii</taxon>
        <taxon>Teleostei</taxon>
        <taxon>Neoteleostei</taxon>
        <taxon>Acanthomorphata</taxon>
        <taxon>Eupercaria</taxon>
        <taxon>Perciformes</taxon>
        <taxon>Percoidei</taxon>
        <taxon>Percidae</taxon>
        <taxon>Percinae</taxon>
        <taxon>Perca</taxon>
    </lineage>
</organism>
<protein>
    <recommendedName>
        <fullName evidence="10">Cysteine/serine-rich nuclear protein N-terminal domain-containing protein</fullName>
    </recommendedName>
</protein>
<dbReference type="EMBL" id="VHII01000022">
    <property type="protein sequence ID" value="KAF1373063.1"/>
    <property type="molecule type" value="Genomic_DNA"/>
</dbReference>
<feature type="compositionally biased region" description="Basic and acidic residues" evidence="9">
    <location>
        <begin position="424"/>
        <end position="433"/>
    </location>
</feature>
<dbReference type="GO" id="GO:0043565">
    <property type="term" value="F:sequence-specific DNA binding"/>
    <property type="evidence" value="ECO:0007669"/>
    <property type="project" value="TreeGrafter"/>
</dbReference>
<comment type="similarity">
    <text evidence="2">Belongs to the AXUD1 family.</text>
</comment>
<evidence type="ECO:0000256" key="1">
    <source>
        <dbReference type="ARBA" id="ARBA00004123"/>
    </source>
</evidence>
<dbReference type="GO" id="GO:0006915">
    <property type="term" value="P:apoptotic process"/>
    <property type="evidence" value="ECO:0007669"/>
    <property type="project" value="UniProtKB-KW"/>
</dbReference>
<proteinExistence type="inferred from homology"/>
<feature type="compositionally biased region" description="Polar residues" evidence="9">
    <location>
        <begin position="1"/>
        <end position="12"/>
    </location>
</feature>
<comment type="subcellular location">
    <subcellularLocation>
        <location evidence="1">Nucleus</location>
    </subcellularLocation>
</comment>
<dbReference type="PRINTS" id="PR02031">
    <property type="entry name" value="CYSSERRICHNP"/>
</dbReference>
<sequence>MYFSHAGSTGTQSHKRTGRKRRGQPPCVTACVRPDARREFSTDEKGCASRQSATDKGSASAVPNGDRILDLVIVRTNAMSGLLKRKFEEVDEDPCYSSLSSLSSACSGWDSEGESCYSDTLDSTPSNPSSPATHFNTTSILKKSKRPRRGNVTFDQVTVFFFPRCQGFTSVPSRGGCTLGMMQRHSTLRTYSLAEFAVEQRLLRREKFLNRLREEKLEALKLKLTKNGTQENEEAEQLTVDDIPEQDIDISGANLDEGSFLQPYPPKRRYGLLKAAGVKKIEKEEKRQLHELRISRENCGCDCQGFCEPETCSCSLAGIKCQMDHSSFPCGCTKDGCGNTEGRIEFNSTRVQTHYIHTIMKLELEKRLEEQSSTEEEEENTTTLPAVPSFPFSSELAATGENSCSSDMTDLSDSSGQSEDSEAGESRCEHRTQLDVDEKGLSRIFSFSGTENGSRSIRDGGNYKDTCCPDQRHEQQQPSTEAFSSFSMVDFADDNDNIDAALLDDHTDNRATTISELLDENANQENGLFHSSSVPRTPSPTIDRSANYNMDLSLSSESDLEFFDGFPCLGPSSLYNSLKEYEHMDNFFQFQLPSYPSFPPASDPGTCLLESLIGLSESVPEPPATFTDNQLLEEAMKLSVMESVKV</sequence>
<comment type="caution">
    <text evidence="11">The sequence shown here is derived from an EMBL/GenBank/DDBJ whole genome shotgun (WGS) entry which is preliminary data.</text>
</comment>
<evidence type="ECO:0000313" key="12">
    <source>
        <dbReference type="Proteomes" id="UP000465112"/>
    </source>
</evidence>
<evidence type="ECO:0000256" key="2">
    <source>
        <dbReference type="ARBA" id="ARBA00008548"/>
    </source>
</evidence>
<evidence type="ECO:0000256" key="7">
    <source>
        <dbReference type="ARBA" id="ARBA00023163"/>
    </source>
</evidence>
<evidence type="ECO:0000256" key="4">
    <source>
        <dbReference type="ARBA" id="ARBA00023015"/>
    </source>
</evidence>
<feature type="region of interest" description="Disordered" evidence="9">
    <location>
        <begin position="42"/>
        <end position="61"/>
    </location>
</feature>
<dbReference type="PANTHER" id="PTHR13580">
    <property type="entry name" value="TGF-BETA INDUCED APOPTOSIS PROTEIN"/>
    <property type="match status" value="1"/>
</dbReference>
<feature type="compositionally biased region" description="Basic residues" evidence="9">
    <location>
        <begin position="13"/>
        <end position="23"/>
    </location>
</feature>
<evidence type="ECO:0000256" key="8">
    <source>
        <dbReference type="ARBA" id="ARBA00023242"/>
    </source>
</evidence>
<feature type="region of interest" description="Disordered" evidence="9">
    <location>
        <begin position="1"/>
        <end position="27"/>
    </location>
</feature>
<name>A0A6A5EAP0_PERFL</name>
<gene>
    <name evidence="11" type="ORF">PFLUV_G00256440</name>
</gene>
<keyword evidence="8" id="KW-0539">Nucleus</keyword>
<dbReference type="Proteomes" id="UP000465112">
    <property type="component" value="Chromosome 22"/>
</dbReference>
<feature type="region of interest" description="Disordered" evidence="9">
    <location>
        <begin position="368"/>
        <end position="433"/>
    </location>
</feature>
<accession>A0A6A5EAP0</accession>
<feature type="domain" description="Cysteine/serine-rich nuclear protein N-terminal" evidence="10">
    <location>
        <begin position="149"/>
        <end position="366"/>
    </location>
</feature>
<dbReference type="Pfam" id="PF16019">
    <property type="entry name" value="CSRNP_N"/>
    <property type="match status" value="1"/>
</dbReference>
<keyword evidence="3" id="KW-0053">Apoptosis</keyword>
<dbReference type="GO" id="GO:0005634">
    <property type="term" value="C:nucleus"/>
    <property type="evidence" value="ECO:0007669"/>
    <property type="project" value="UniProtKB-SubCell"/>
</dbReference>
<evidence type="ECO:0000256" key="9">
    <source>
        <dbReference type="SAM" id="MobiDB-lite"/>
    </source>
</evidence>
<dbReference type="PANTHER" id="PTHR13580:SF10">
    <property type="entry name" value="CYSTEINE_SERINE-RICH NUCLEAR PROTEIN 1"/>
    <property type="match status" value="1"/>
</dbReference>
<keyword evidence="12" id="KW-1185">Reference proteome</keyword>
<evidence type="ECO:0000259" key="10">
    <source>
        <dbReference type="Pfam" id="PF16019"/>
    </source>
</evidence>
<feature type="compositionally biased region" description="Polar residues" evidence="9">
    <location>
        <begin position="400"/>
        <end position="418"/>
    </location>
</feature>
<reference evidence="11 12" key="1">
    <citation type="submission" date="2019-06" db="EMBL/GenBank/DDBJ databases">
        <title>A chromosome-scale genome assembly of the European perch, Perca fluviatilis.</title>
        <authorList>
            <person name="Roques C."/>
            <person name="Zahm M."/>
            <person name="Cabau C."/>
            <person name="Klopp C."/>
            <person name="Bouchez O."/>
            <person name="Donnadieu C."/>
            <person name="Kuhl H."/>
            <person name="Gislard M."/>
            <person name="Guendouz S."/>
            <person name="Journot L."/>
            <person name="Haffray P."/>
            <person name="Bestin A."/>
            <person name="Morvezen R."/>
            <person name="Feron R."/>
            <person name="Wen M."/>
            <person name="Jouanno E."/>
            <person name="Herpin A."/>
            <person name="Schartl M."/>
            <person name="Postlethwait J."/>
            <person name="Schaerlinger B."/>
            <person name="Chardard D."/>
            <person name="Lecocq T."/>
            <person name="Poncet C."/>
            <person name="Jaffrelo L."/>
            <person name="Lampietro C."/>
            <person name="Guiguen Y."/>
        </authorList>
    </citation>
    <scope>NUCLEOTIDE SEQUENCE [LARGE SCALE GENOMIC DNA]</scope>
    <source>
        <tissue evidence="11">Blood</tissue>
    </source>
</reference>
<keyword evidence="7" id="KW-0804">Transcription</keyword>
<evidence type="ECO:0000256" key="3">
    <source>
        <dbReference type="ARBA" id="ARBA00022703"/>
    </source>
</evidence>
<evidence type="ECO:0000256" key="5">
    <source>
        <dbReference type="ARBA" id="ARBA00023125"/>
    </source>
</evidence>
<dbReference type="InterPro" id="IPR031972">
    <property type="entry name" value="CSRNP_N"/>
</dbReference>